<dbReference type="InterPro" id="IPR004524">
    <property type="entry name" value="Asp-tRNA-ligase_1"/>
</dbReference>
<dbReference type="InterPro" id="IPR004365">
    <property type="entry name" value="NA-bd_OB_tRNA"/>
</dbReference>
<dbReference type="InterPro" id="IPR004364">
    <property type="entry name" value="Aa-tRNA-synt_II"/>
</dbReference>
<proteinExistence type="inferred from homology"/>
<evidence type="ECO:0000256" key="2">
    <source>
        <dbReference type="ARBA" id="ARBA00011738"/>
    </source>
</evidence>
<keyword evidence="6 8" id="KW-0648">Protein biosynthesis</keyword>
<keyword evidence="3 8" id="KW-0436">Ligase</keyword>
<feature type="binding site" evidence="8">
    <location>
        <position position="441"/>
    </location>
    <ligand>
        <name>L-aspartate</name>
        <dbReference type="ChEBI" id="CHEBI:29991"/>
    </ligand>
</feature>
<feature type="binding site" evidence="8">
    <location>
        <position position="475"/>
    </location>
    <ligand>
        <name>ATP</name>
        <dbReference type="ChEBI" id="CHEBI:30616"/>
    </ligand>
</feature>
<comment type="caution">
    <text evidence="8">Lacks conserved residue(s) required for the propagation of feature annotation.</text>
</comment>
<dbReference type="RefSeq" id="WP_036452673.1">
    <property type="nucleotide sequence ID" value="NZ_AWQU01000089.1"/>
</dbReference>
<dbReference type="GO" id="GO:0005737">
    <property type="term" value="C:cytoplasm"/>
    <property type="evidence" value="ECO:0007669"/>
    <property type="project" value="UniProtKB-SubCell"/>
</dbReference>
<evidence type="ECO:0000256" key="4">
    <source>
        <dbReference type="ARBA" id="ARBA00022741"/>
    </source>
</evidence>
<feature type="region of interest" description="Aspartate" evidence="8">
    <location>
        <begin position="193"/>
        <end position="196"/>
    </location>
</feature>
<dbReference type="NCBIfam" id="NF001750">
    <property type="entry name" value="PRK00476.1"/>
    <property type="match status" value="1"/>
</dbReference>
<dbReference type="Proteomes" id="UP000028523">
    <property type="component" value="Unassembled WGS sequence"/>
</dbReference>
<dbReference type="Gene3D" id="3.30.930.10">
    <property type="entry name" value="Bira Bifunctional Protein, Domain 2"/>
    <property type="match status" value="1"/>
</dbReference>
<feature type="binding site" evidence="8">
    <location>
        <position position="215"/>
    </location>
    <ligand>
        <name>L-aspartate</name>
        <dbReference type="ChEBI" id="CHEBI:29991"/>
    </ligand>
</feature>
<comment type="subunit">
    <text evidence="2 8">Homodimer.</text>
</comment>
<keyword evidence="11" id="KW-1185">Reference proteome</keyword>
<dbReference type="InterPro" id="IPR004115">
    <property type="entry name" value="GAD-like_sf"/>
</dbReference>
<evidence type="ECO:0000259" key="9">
    <source>
        <dbReference type="PROSITE" id="PS50862"/>
    </source>
</evidence>
<dbReference type="InterPro" id="IPR045864">
    <property type="entry name" value="aa-tRNA-synth_II/BPL/LPL"/>
</dbReference>
<comment type="function">
    <text evidence="8">Catalyzes the attachment of L-aspartate to tRNA(Asp) in a two-step reaction: L-aspartate is first activated by ATP to form Asp-AMP and then transferred to the acceptor end of tRNA(Asp).</text>
</comment>
<keyword evidence="8" id="KW-0963">Cytoplasm</keyword>
<comment type="caution">
    <text evidence="10">The sequence shown here is derived from an EMBL/GenBank/DDBJ whole genome shotgun (WGS) entry which is preliminary data.</text>
</comment>
<evidence type="ECO:0000256" key="3">
    <source>
        <dbReference type="ARBA" id="ARBA00022598"/>
    </source>
</evidence>
<feature type="domain" description="Aminoacyl-transfer RNA synthetases class-II family profile" evidence="9">
    <location>
        <begin position="140"/>
        <end position="561"/>
    </location>
</feature>
<evidence type="ECO:0000256" key="5">
    <source>
        <dbReference type="ARBA" id="ARBA00022840"/>
    </source>
</evidence>
<keyword evidence="5 8" id="KW-0067">ATP-binding</keyword>
<dbReference type="HAMAP" id="MF_00044">
    <property type="entry name" value="Asp_tRNA_synth_type1"/>
    <property type="match status" value="1"/>
</dbReference>
<dbReference type="PANTHER" id="PTHR22594:SF5">
    <property type="entry name" value="ASPARTATE--TRNA LIGASE, MITOCHONDRIAL"/>
    <property type="match status" value="1"/>
</dbReference>
<feature type="binding site" evidence="8">
    <location>
        <position position="224"/>
    </location>
    <ligand>
        <name>ATP</name>
        <dbReference type="ChEBI" id="CHEBI:30616"/>
    </ligand>
</feature>
<dbReference type="SUPFAM" id="SSF55681">
    <property type="entry name" value="Class II aaRS and biotin synthetases"/>
    <property type="match status" value="1"/>
</dbReference>
<dbReference type="PRINTS" id="PR01042">
    <property type="entry name" value="TRNASYNTHASP"/>
</dbReference>
<dbReference type="GO" id="GO:0005524">
    <property type="term" value="F:ATP binding"/>
    <property type="evidence" value="ECO:0007669"/>
    <property type="project" value="UniProtKB-UniRule"/>
</dbReference>
<sequence length="578" mass="66625">MFNYIFCNDISNKYLNKIVSINGWVKKNRKLGNLIFIDLYDRSGIVQIVVDEKNKFFSQCQNITKESVINVVGKVVKRSNPNKDLPTGNYEILLEELKVFSKAKTPPFLIQEETDGLEDIRLKYRYLDLRRPNVQKNIILRSKIINSFRSFFVDNDFVEIETPYLSKQTPEGARDYLVPTRNQTFYALPQSPQIYKQLLMASGMMRYFQVARCFRDEDLRADRQPEFTQLDIEMSFVNQDNIIDILENAFKFVFKKALDVDVKIPFQRMDYKYAMENYGSDKPDLRFDYKILDFNKYFNKTSFMIFKNILSNKGFVKGILIDTKELSKSEIKTLEKIALDNGAKGLAWLTIKNKEVSNGSIAKVIEKDIIDEIIKDFKFNNGTIVFVADNFDTSLKSLGAIRKELPKVADIKLDKEFAFAWILNWPLYEYSAEEDRFVSAHHPFTSPSIDTLENFDIDKENAKAQAYDIVLNGYEIGGGSIRIYDRKIQERVFKSLGLSTEEINDKFGFLLNAFEYGVPPHGGIALGIDRLVMIMTNSDSIRDVIAFPKNSKGIDTMMNTPSDVDSKSLSELGILLKK</sequence>
<dbReference type="InterPro" id="IPR029351">
    <property type="entry name" value="GAD_dom"/>
</dbReference>
<dbReference type="InterPro" id="IPR047089">
    <property type="entry name" value="Asp-tRNA-ligase_1_N"/>
</dbReference>
<dbReference type="Gene3D" id="3.30.1360.30">
    <property type="entry name" value="GAD-like domain"/>
    <property type="match status" value="1"/>
</dbReference>
<dbReference type="EC" id="6.1.1.12" evidence="8"/>
<evidence type="ECO:0000256" key="6">
    <source>
        <dbReference type="ARBA" id="ARBA00022917"/>
    </source>
</evidence>
<name>A0A084U2N2_MALIO</name>
<keyword evidence="4 8" id="KW-0547">Nucleotide-binding</keyword>
<dbReference type="SUPFAM" id="SSF55261">
    <property type="entry name" value="GAD domain-like"/>
    <property type="match status" value="1"/>
</dbReference>
<dbReference type="GO" id="GO:0004815">
    <property type="term" value="F:aspartate-tRNA ligase activity"/>
    <property type="evidence" value="ECO:0007669"/>
    <property type="project" value="UniProtKB-UniRule"/>
</dbReference>
<dbReference type="CDD" id="cd00777">
    <property type="entry name" value="AspRS_core"/>
    <property type="match status" value="1"/>
</dbReference>
<dbReference type="Pfam" id="PF02938">
    <property type="entry name" value="GAD"/>
    <property type="match status" value="1"/>
</dbReference>
<comment type="catalytic activity">
    <reaction evidence="8">
        <text>tRNA(Asp) + L-aspartate + ATP = L-aspartyl-tRNA(Asp) + AMP + diphosphate</text>
        <dbReference type="Rhea" id="RHEA:19649"/>
        <dbReference type="Rhea" id="RHEA-COMP:9660"/>
        <dbReference type="Rhea" id="RHEA-COMP:9678"/>
        <dbReference type="ChEBI" id="CHEBI:29991"/>
        <dbReference type="ChEBI" id="CHEBI:30616"/>
        <dbReference type="ChEBI" id="CHEBI:33019"/>
        <dbReference type="ChEBI" id="CHEBI:78442"/>
        <dbReference type="ChEBI" id="CHEBI:78516"/>
        <dbReference type="ChEBI" id="CHEBI:456215"/>
        <dbReference type="EC" id="6.1.1.12"/>
    </reaction>
</comment>
<dbReference type="CDD" id="cd04317">
    <property type="entry name" value="EcAspRS_like_N"/>
    <property type="match status" value="1"/>
</dbReference>
<dbReference type="SUPFAM" id="SSF50249">
    <property type="entry name" value="Nucleic acid-binding proteins"/>
    <property type="match status" value="1"/>
</dbReference>
<dbReference type="GO" id="GO:0006422">
    <property type="term" value="P:aspartyl-tRNA aminoacylation"/>
    <property type="evidence" value="ECO:0007669"/>
    <property type="project" value="UniProtKB-UniRule"/>
</dbReference>
<dbReference type="AlphaFoldDB" id="A0A084U2N2"/>
<dbReference type="Pfam" id="PF00152">
    <property type="entry name" value="tRNA-synt_2"/>
    <property type="match status" value="1"/>
</dbReference>
<feature type="binding site" evidence="8">
    <location>
        <position position="482"/>
    </location>
    <ligand>
        <name>L-aspartate</name>
        <dbReference type="ChEBI" id="CHEBI:29991"/>
    </ligand>
</feature>
<dbReference type="InterPro" id="IPR012340">
    <property type="entry name" value="NA-bd_OB-fold"/>
</dbReference>
<dbReference type="InterPro" id="IPR006195">
    <property type="entry name" value="aa-tRNA-synth_II"/>
</dbReference>
<protein>
    <recommendedName>
        <fullName evidence="8">Aspartate--tRNA ligase</fullName>
        <ecNumber evidence="8">6.1.1.12</ecNumber>
    </recommendedName>
    <alternativeName>
        <fullName evidence="8">Aspartyl-tRNA synthetase</fullName>
        <shortName evidence="8">AspRS</shortName>
    </alternativeName>
</protein>
<evidence type="ECO:0000256" key="8">
    <source>
        <dbReference type="HAMAP-Rule" id="MF_00044"/>
    </source>
</evidence>
<comment type="similarity">
    <text evidence="1 8">Belongs to the class-II aminoacyl-tRNA synthetase family. Type 1 subfamily.</text>
</comment>
<reference evidence="10 11" key="1">
    <citation type="journal article" date="2014" name="PLoS ONE">
        <title>Reduction of Hydrogen Peroxide Accumulation and Toxicity by a Catalase from Mycoplasma iowae.</title>
        <authorList>
            <person name="Pritchard R.E."/>
            <person name="Prassinos A.J."/>
            <person name="Osborne J.D."/>
            <person name="Raviv Z."/>
            <person name="Balish M.F."/>
        </authorList>
    </citation>
    <scope>NUCLEOTIDE SEQUENCE [LARGE SCALE GENOMIC DNA]</scope>
    <source>
        <strain evidence="10 11">DK-CPA</strain>
    </source>
</reference>
<comment type="subcellular location">
    <subcellularLocation>
        <location evidence="8">Cytoplasm</location>
    </subcellularLocation>
</comment>
<feature type="binding site" evidence="8">
    <location>
        <begin position="215"/>
        <end position="217"/>
    </location>
    <ligand>
        <name>ATP</name>
        <dbReference type="ChEBI" id="CHEBI:30616"/>
    </ligand>
</feature>
<dbReference type="PROSITE" id="PS50862">
    <property type="entry name" value="AA_TRNA_LIGASE_II"/>
    <property type="match status" value="1"/>
</dbReference>
<dbReference type="GO" id="GO:0003676">
    <property type="term" value="F:nucleic acid binding"/>
    <property type="evidence" value="ECO:0007669"/>
    <property type="project" value="InterPro"/>
</dbReference>
<feature type="binding site" evidence="8">
    <location>
        <begin position="527"/>
        <end position="530"/>
    </location>
    <ligand>
        <name>ATP</name>
        <dbReference type="ChEBI" id="CHEBI:30616"/>
    </ligand>
</feature>
<evidence type="ECO:0000256" key="7">
    <source>
        <dbReference type="ARBA" id="ARBA00023146"/>
    </source>
</evidence>
<accession>A0A084U2N2</accession>
<dbReference type="PANTHER" id="PTHR22594">
    <property type="entry name" value="ASPARTYL/LYSYL-TRNA SYNTHETASE"/>
    <property type="match status" value="1"/>
</dbReference>
<dbReference type="Pfam" id="PF01336">
    <property type="entry name" value="tRNA_anti-codon"/>
    <property type="match status" value="1"/>
</dbReference>
<feature type="binding site" evidence="8">
    <location>
        <position position="171"/>
    </location>
    <ligand>
        <name>L-aspartate</name>
        <dbReference type="ChEBI" id="CHEBI:29991"/>
    </ligand>
</feature>
<organism evidence="10 11">
    <name type="scientific">Malacoplasma iowae DK-CPA</name>
    <dbReference type="NCBI Taxonomy" id="1394179"/>
    <lineage>
        <taxon>Bacteria</taxon>
        <taxon>Bacillati</taxon>
        <taxon>Mycoplasmatota</taxon>
        <taxon>Mycoplasmoidales</taxon>
        <taxon>Mycoplasmoidaceae</taxon>
        <taxon>Malacoplasma</taxon>
    </lineage>
</organism>
<dbReference type="InterPro" id="IPR047090">
    <property type="entry name" value="AspRS_core"/>
</dbReference>
<dbReference type="InterPro" id="IPR002312">
    <property type="entry name" value="Asp/Asn-tRNA-synth_IIb"/>
</dbReference>
<evidence type="ECO:0000256" key="1">
    <source>
        <dbReference type="ARBA" id="ARBA00006303"/>
    </source>
</evidence>
<evidence type="ECO:0000313" key="10">
    <source>
        <dbReference type="EMBL" id="KFB07218.1"/>
    </source>
</evidence>
<dbReference type="Gene3D" id="2.40.50.140">
    <property type="entry name" value="Nucleic acid-binding proteins"/>
    <property type="match status" value="1"/>
</dbReference>
<dbReference type="NCBIfam" id="TIGR00459">
    <property type="entry name" value="aspS_bact"/>
    <property type="match status" value="1"/>
</dbReference>
<gene>
    <name evidence="8 10" type="primary">aspS</name>
    <name evidence="10" type="ORF">P271_43</name>
</gene>
<keyword evidence="7 8" id="KW-0030">Aminoacyl-tRNA synthetase</keyword>
<evidence type="ECO:0000313" key="11">
    <source>
        <dbReference type="Proteomes" id="UP000028523"/>
    </source>
</evidence>
<dbReference type="EMBL" id="AWQU01000089">
    <property type="protein sequence ID" value="KFB07218.1"/>
    <property type="molecule type" value="Genomic_DNA"/>
</dbReference>